<sequence>MFEPLSHTPQSTFVDWKRRLAKILLFHSNRGSDRNHPYRRKHFMPKSTGWYRNLENPHQGAVPIVEFGYRICLGGRLLSKHFDHLFFQFEPIHRSLINSEFEPPQTIAVQKGGNTIPQISFYYLVVFVQ</sequence>
<organism evidence="1 2">
    <name type="scientific">Brachionus plicatilis</name>
    <name type="common">Marine rotifer</name>
    <name type="synonym">Brachionus muelleri</name>
    <dbReference type="NCBI Taxonomy" id="10195"/>
    <lineage>
        <taxon>Eukaryota</taxon>
        <taxon>Metazoa</taxon>
        <taxon>Spiralia</taxon>
        <taxon>Gnathifera</taxon>
        <taxon>Rotifera</taxon>
        <taxon>Eurotatoria</taxon>
        <taxon>Monogononta</taxon>
        <taxon>Pseudotrocha</taxon>
        <taxon>Ploima</taxon>
        <taxon>Brachionidae</taxon>
        <taxon>Brachionus</taxon>
    </lineage>
</organism>
<name>A0A3M7PPJ8_BRAPC</name>
<proteinExistence type="predicted"/>
<evidence type="ECO:0000313" key="1">
    <source>
        <dbReference type="EMBL" id="RNA00983.1"/>
    </source>
</evidence>
<comment type="caution">
    <text evidence="1">The sequence shown here is derived from an EMBL/GenBank/DDBJ whole genome shotgun (WGS) entry which is preliminary data.</text>
</comment>
<gene>
    <name evidence="1" type="ORF">BpHYR1_045082</name>
</gene>
<dbReference type="EMBL" id="REGN01009524">
    <property type="protein sequence ID" value="RNA00983.1"/>
    <property type="molecule type" value="Genomic_DNA"/>
</dbReference>
<accession>A0A3M7PPJ8</accession>
<dbReference type="AlphaFoldDB" id="A0A3M7PPJ8"/>
<reference evidence="1 2" key="1">
    <citation type="journal article" date="2018" name="Sci. Rep.">
        <title>Genomic signatures of local adaptation to the degree of environmental predictability in rotifers.</title>
        <authorList>
            <person name="Franch-Gras L."/>
            <person name="Hahn C."/>
            <person name="Garcia-Roger E.M."/>
            <person name="Carmona M.J."/>
            <person name="Serra M."/>
            <person name="Gomez A."/>
        </authorList>
    </citation>
    <scope>NUCLEOTIDE SEQUENCE [LARGE SCALE GENOMIC DNA]</scope>
    <source>
        <strain evidence="1">HYR1</strain>
    </source>
</reference>
<keyword evidence="2" id="KW-1185">Reference proteome</keyword>
<evidence type="ECO:0000313" key="2">
    <source>
        <dbReference type="Proteomes" id="UP000276133"/>
    </source>
</evidence>
<protein>
    <submittedName>
        <fullName evidence="1">Uncharacterized protein</fullName>
    </submittedName>
</protein>
<dbReference type="Proteomes" id="UP000276133">
    <property type="component" value="Unassembled WGS sequence"/>
</dbReference>